<gene>
    <name evidence="1" type="ORF">OBE_04662</name>
</gene>
<organism evidence="1">
    <name type="scientific">human gut metagenome</name>
    <dbReference type="NCBI Taxonomy" id="408170"/>
    <lineage>
        <taxon>unclassified sequences</taxon>
        <taxon>metagenomes</taxon>
        <taxon>organismal metagenomes</taxon>
    </lineage>
</organism>
<proteinExistence type="predicted"/>
<dbReference type="AlphaFoldDB" id="K1TMX3"/>
<comment type="caution">
    <text evidence="1">The sequence shown here is derived from an EMBL/GenBank/DDBJ whole genome shotgun (WGS) entry which is preliminary data.</text>
</comment>
<reference evidence="1" key="1">
    <citation type="journal article" date="2013" name="Environ. Microbiol.">
        <title>Microbiota from the distal guts of lean and obese adolescents exhibit partial functional redundancy besides clear differences in community structure.</title>
        <authorList>
            <person name="Ferrer M."/>
            <person name="Ruiz A."/>
            <person name="Lanza F."/>
            <person name="Haange S.B."/>
            <person name="Oberbach A."/>
            <person name="Till H."/>
            <person name="Bargiela R."/>
            <person name="Campoy C."/>
            <person name="Segura M.T."/>
            <person name="Richter M."/>
            <person name="von Bergen M."/>
            <person name="Seifert J."/>
            <person name="Suarez A."/>
        </authorList>
    </citation>
    <scope>NUCLEOTIDE SEQUENCE</scope>
</reference>
<accession>K1TMX3</accession>
<evidence type="ECO:0008006" key="2">
    <source>
        <dbReference type="Google" id="ProtNLM"/>
    </source>
</evidence>
<evidence type="ECO:0000313" key="1">
    <source>
        <dbReference type="EMBL" id="EKC68954.1"/>
    </source>
</evidence>
<name>K1TMX3_9ZZZZ</name>
<feature type="non-terminal residue" evidence="1">
    <location>
        <position position="216"/>
    </location>
</feature>
<dbReference type="EMBL" id="AJWZ01003174">
    <property type="protein sequence ID" value="EKC68954.1"/>
    <property type="molecule type" value="Genomic_DNA"/>
</dbReference>
<feature type="non-terminal residue" evidence="1">
    <location>
        <position position="1"/>
    </location>
</feature>
<protein>
    <recommendedName>
        <fullName evidence="2">H-NS histone family protein</fullName>
    </recommendedName>
</protein>
<sequence>NEESKHTIIRKLDYIAAGGIINMVNMVNTAVNNNIYAGRKSGSKYNQSKAFQQKEVLETPDVAAVNKYANVQEIYEALKCNVSCRGYEQGQDEIAEKEIQNDEPEISNDSSEKMTVWYQGVPLEEWALTDPKYTDSETGISWYIRDGKYPYMVGEDAEKFRKLCEESGEFALKKFAEMTGLIQKLDDNTVAYVGDNGIAVKSKDGKEMFVDTSGLS</sequence>